<reference evidence="2 3" key="1">
    <citation type="journal article" date="2018" name="PLoS Genet.">
        <title>Population sequencing reveals clonal diversity and ancestral inbreeding in the grapevine cultivar Chardonnay.</title>
        <authorList>
            <person name="Roach M.J."/>
            <person name="Johnson D.L."/>
            <person name="Bohlmann J."/>
            <person name="van Vuuren H.J."/>
            <person name="Jones S.J."/>
            <person name="Pretorius I.S."/>
            <person name="Schmidt S.A."/>
            <person name="Borneman A.R."/>
        </authorList>
    </citation>
    <scope>NUCLEOTIDE SEQUENCE [LARGE SCALE GENOMIC DNA]</scope>
    <source>
        <strain evidence="3">cv. Chardonnay</strain>
        <tissue evidence="2">Leaf</tissue>
    </source>
</reference>
<proteinExistence type="inferred from homology"/>
<evidence type="ECO:0000313" key="2">
    <source>
        <dbReference type="EMBL" id="RVW48313.1"/>
    </source>
</evidence>
<gene>
    <name evidence="2" type="ORF">CK203_069526</name>
</gene>
<dbReference type="Proteomes" id="UP000288805">
    <property type="component" value="Unassembled WGS sequence"/>
</dbReference>
<dbReference type="AlphaFoldDB" id="A0A438EKQ3"/>
<protein>
    <submittedName>
        <fullName evidence="2">Uncharacterized protein</fullName>
    </submittedName>
</protein>
<evidence type="ECO:0000313" key="3">
    <source>
        <dbReference type="Proteomes" id="UP000288805"/>
    </source>
</evidence>
<dbReference type="PANTHER" id="PTHR31175:SF82">
    <property type="entry name" value="AUXIN-RESPONSIVE PROTEIN SAUR65"/>
    <property type="match status" value="1"/>
</dbReference>
<dbReference type="PANTHER" id="PTHR31175">
    <property type="entry name" value="AUXIN-RESPONSIVE FAMILY PROTEIN"/>
    <property type="match status" value="1"/>
</dbReference>
<dbReference type="GO" id="GO:0009733">
    <property type="term" value="P:response to auxin"/>
    <property type="evidence" value="ECO:0007669"/>
    <property type="project" value="InterPro"/>
</dbReference>
<sequence>MRKLHQMECLKPCSYITHFHGLPDSMISPKKLIKMKRKWQRRAALGRKIISSPRTNTDMDAGTRSTSVANKGHFVFFKLCDSAKQIKQDLLKSSNFVVSIKMLW</sequence>
<comment type="caution">
    <text evidence="2">The sequence shown here is derived from an EMBL/GenBank/DDBJ whole genome shotgun (WGS) entry which is preliminary data.</text>
</comment>
<accession>A0A438EKQ3</accession>
<organism evidence="2 3">
    <name type="scientific">Vitis vinifera</name>
    <name type="common">Grape</name>
    <dbReference type="NCBI Taxonomy" id="29760"/>
    <lineage>
        <taxon>Eukaryota</taxon>
        <taxon>Viridiplantae</taxon>
        <taxon>Streptophyta</taxon>
        <taxon>Embryophyta</taxon>
        <taxon>Tracheophyta</taxon>
        <taxon>Spermatophyta</taxon>
        <taxon>Magnoliopsida</taxon>
        <taxon>eudicotyledons</taxon>
        <taxon>Gunneridae</taxon>
        <taxon>Pentapetalae</taxon>
        <taxon>rosids</taxon>
        <taxon>Vitales</taxon>
        <taxon>Vitaceae</taxon>
        <taxon>Viteae</taxon>
        <taxon>Vitis</taxon>
    </lineage>
</organism>
<comment type="similarity">
    <text evidence="1">Belongs to the ARG7 family.</text>
</comment>
<evidence type="ECO:0000256" key="1">
    <source>
        <dbReference type="ARBA" id="ARBA00006974"/>
    </source>
</evidence>
<name>A0A438EKQ3_VITVI</name>
<dbReference type="EMBL" id="QGNW01001255">
    <property type="protein sequence ID" value="RVW48313.1"/>
    <property type="molecule type" value="Genomic_DNA"/>
</dbReference>
<dbReference type="InterPro" id="IPR003676">
    <property type="entry name" value="SAUR_fam"/>
</dbReference>